<dbReference type="PROSITE" id="PS51257">
    <property type="entry name" value="PROKAR_LIPOPROTEIN"/>
    <property type="match status" value="1"/>
</dbReference>
<evidence type="ECO:0000256" key="1">
    <source>
        <dbReference type="SAM" id="SignalP"/>
    </source>
</evidence>
<gene>
    <name evidence="2" type="ORF">GQ651_17680</name>
</gene>
<keyword evidence="1" id="KW-0732">Signal</keyword>
<feature type="chain" id="PRO_5028847637" description="Lipoprotein" evidence="1">
    <location>
        <begin position="23"/>
        <end position="110"/>
    </location>
</feature>
<sequence length="110" mass="11823">MRARGLATLAFGLTLAACGVPADDPMATARHVSSNEVYGTNGARMHLFIFDPNVPRSLAERKAIARRVIAEEPGCAWVDAPDAVLVDATARQGERYTDTMLVAPLRCSHT</sequence>
<evidence type="ECO:0000313" key="3">
    <source>
        <dbReference type="Proteomes" id="UP000480350"/>
    </source>
</evidence>
<organism evidence="2 3">
    <name type="scientific">Kangsaoukella pontilimi</name>
    <dbReference type="NCBI Taxonomy" id="2691042"/>
    <lineage>
        <taxon>Bacteria</taxon>
        <taxon>Pseudomonadati</taxon>
        <taxon>Pseudomonadota</taxon>
        <taxon>Alphaproteobacteria</taxon>
        <taxon>Rhodobacterales</taxon>
        <taxon>Paracoccaceae</taxon>
        <taxon>Kangsaoukella</taxon>
    </lineage>
</organism>
<dbReference type="RefSeq" id="WP_160765605.1">
    <property type="nucleotide sequence ID" value="NZ_WUPT01000004.1"/>
</dbReference>
<keyword evidence="3" id="KW-1185">Reference proteome</keyword>
<evidence type="ECO:0008006" key="4">
    <source>
        <dbReference type="Google" id="ProtNLM"/>
    </source>
</evidence>
<accession>A0A7C9NGT4</accession>
<comment type="caution">
    <text evidence="2">The sequence shown here is derived from an EMBL/GenBank/DDBJ whole genome shotgun (WGS) entry which is preliminary data.</text>
</comment>
<feature type="signal peptide" evidence="1">
    <location>
        <begin position="1"/>
        <end position="22"/>
    </location>
</feature>
<name>A0A7C9NGT4_9RHOB</name>
<dbReference type="EMBL" id="WUPT01000004">
    <property type="protein sequence ID" value="MXQ09679.1"/>
    <property type="molecule type" value="Genomic_DNA"/>
</dbReference>
<reference evidence="2 3" key="2">
    <citation type="submission" date="2020-03" db="EMBL/GenBank/DDBJ databases">
        <title>Kangsaoukella pontilimi gen. nov., sp. nov., a new member of the family Rhodobacteraceae isolated from a tidal mudflat.</title>
        <authorList>
            <person name="Kim I.S."/>
        </authorList>
    </citation>
    <scope>NUCLEOTIDE SEQUENCE [LARGE SCALE GENOMIC DNA]</scope>
    <source>
        <strain evidence="2 3">GH1-50</strain>
    </source>
</reference>
<dbReference type="Proteomes" id="UP000480350">
    <property type="component" value="Unassembled WGS sequence"/>
</dbReference>
<dbReference type="AlphaFoldDB" id="A0A7C9NGT4"/>
<reference evidence="2 3" key="1">
    <citation type="submission" date="2019-12" db="EMBL/GenBank/DDBJ databases">
        <authorList>
            <person name="Lee S.D."/>
        </authorList>
    </citation>
    <scope>NUCLEOTIDE SEQUENCE [LARGE SCALE GENOMIC DNA]</scope>
    <source>
        <strain evidence="2 3">GH1-50</strain>
    </source>
</reference>
<proteinExistence type="predicted"/>
<protein>
    <recommendedName>
        <fullName evidence="4">Lipoprotein</fullName>
    </recommendedName>
</protein>
<evidence type="ECO:0000313" key="2">
    <source>
        <dbReference type="EMBL" id="MXQ09679.1"/>
    </source>
</evidence>